<proteinExistence type="predicted"/>
<keyword evidence="2" id="KW-1185">Reference proteome</keyword>
<dbReference type="Proteomes" id="UP001418222">
    <property type="component" value="Unassembled WGS sequence"/>
</dbReference>
<protein>
    <submittedName>
        <fullName evidence="1">Uncharacterized protein</fullName>
    </submittedName>
</protein>
<organism evidence="1 2">
    <name type="scientific">Platanthera zijinensis</name>
    <dbReference type="NCBI Taxonomy" id="2320716"/>
    <lineage>
        <taxon>Eukaryota</taxon>
        <taxon>Viridiplantae</taxon>
        <taxon>Streptophyta</taxon>
        <taxon>Embryophyta</taxon>
        <taxon>Tracheophyta</taxon>
        <taxon>Spermatophyta</taxon>
        <taxon>Magnoliopsida</taxon>
        <taxon>Liliopsida</taxon>
        <taxon>Asparagales</taxon>
        <taxon>Orchidaceae</taxon>
        <taxon>Orchidoideae</taxon>
        <taxon>Orchideae</taxon>
        <taxon>Orchidinae</taxon>
        <taxon>Platanthera</taxon>
    </lineage>
</organism>
<comment type="caution">
    <text evidence="1">The sequence shown here is derived from an EMBL/GenBank/DDBJ whole genome shotgun (WGS) entry which is preliminary data.</text>
</comment>
<sequence length="94" mass="11329">MLEITTQKLKESEEKVSNLLEQQKIDREYSMKRILELEMSTKKKMEEMQTMLEEKLEEQQYLESINSSLTVKHFESNTELQTARRQLLKVMILF</sequence>
<accession>A0AAP0B3P6</accession>
<gene>
    <name evidence="1" type="ORF">KSP39_PZI018614</name>
</gene>
<evidence type="ECO:0000313" key="1">
    <source>
        <dbReference type="EMBL" id="KAK8926013.1"/>
    </source>
</evidence>
<dbReference type="EMBL" id="JBBWWQ010000016">
    <property type="protein sequence ID" value="KAK8926013.1"/>
    <property type="molecule type" value="Genomic_DNA"/>
</dbReference>
<dbReference type="AlphaFoldDB" id="A0AAP0B3P6"/>
<evidence type="ECO:0000313" key="2">
    <source>
        <dbReference type="Proteomes" id="UP001418222"/>
    </source>
</evidence>
<name>A0AAP0B3P6_9ASPA</name>
<reference evidence="1 2" key="1">
    <citation type="journal article" date="2022" name="Nat. Plants">
        <title>Genomes of leafy and leafless Platanthera orchids illuminate the evolution of mycoheterotrophy.</title>
        <authorList>
            <person name="Li M.H."/>
            <person name="Liu K.W."/>
            <person name="Li Z."/>
            <person name="Lu H.C."/>
            <person name="Ye Q.L."/>
            <person name="Zhang D."/>
            <person name="Wang J.Y."/>
            <person name="Li Y.F."/>
            <person name="Zhong Z.M."/>
            <person name="Liu X."/>
            <person name="Yu X."/>
            <person name="Liu D.K."/>
            <person name="Tu X.D."/>
            <person name="Liu B."/>
            <person name="Hao Y."/>
            <person name="Liao X.Y."/>
            <person name="Jiang Y.T."/>
            <person name="Sun W.H."/>
            <person name="Chen J."/>
            <person name="Chen Y.Q."/>
            <person name="Ai Y."/>
            <person name="Zhai J.W."/>
            <person name="Wu S.S."/>
            <person name="Zhou Z."/>
            <person name="Hsiao Y.Y."/>
            <person name="Wu W.L."/>
            <person name="Chen Y.Y."/>
            <person name="Lin Y.F."/>
            <person name="Hsu J.L."/>
            <person name="Li C.Y."/>
            <person name="Wang Z.W."/>
            <person name="Zhao X."/>
            <person name="Zhong W.Y."/>
            <person name="Ma X.K."/>
            <person name="Ma L."/>
            <person name="Huang J."/>
            <person name="Chen G.Z."/>
            <person name="Huang M.Z."/>
            <person name="Huang L."/>
            <person name="Peng D.H."/>
            <person name="Luo Y.B."/>
            <person name="Zou S.Q."/>
            <person name="Chen S.P."/>
            <person name="Lan S."/>
            <person name="Tsai W.C."/>
            <person name="Van de Peer Y."/>
            <person name="Liu Z.J."/>
        </authorList>
    </citation>
    <scope>NUCLEOTIDE SEQUENCE [LARGE SCALE GENOMIC DNA]</scope>
    <source>
        <strain evidence="1">Lor287</strain>
    </source>
</reference>